<comment type="caution">
    <text evidence="2">The sequence shown here is derived from an EMBL/GenBank/DDBJ whole genome shotgun (WGS) entry which is preliminary data.</text>
</comment>
<keyword evidence="3" id="KW-1185">Reference proteome</keyword>
<dbReference type="Gene3D" id="1.10.530.10">
    <property type="match status" value="1"/>
</dbReference>
<dbReference type="Pfam" id="PF01832">
    <property type="entry name" value="Glucosaminidase"/>
    <property type="match status" value="1"/>
</dbReference>
<dbReference type="AlphaFoldDB" id="A0AA90SSY4"/>
<evidence type="ECO:0000313" key="3">
    <source>
        <dbReference type="Proteomes" id="UP001178148"/>
    </source>
</evidence>
<feature type="domain" description="Mannosyl-glycoprotein endo-beta-N-acetylglucosamidase-like" evidence="1">
    <location>
        <begin position="132"/>
        <end position="259"/>
    </location>
</feature>
<name>A0AA90SSY4_9GAMM</name>
<gene>
    <name evidence="2" type="ORF">QS748_07035</name>
</gene>
<dbReference type="Proteomes" id="UP001178148">
    <property type="component" value="Unassembled WGS sequence"/>
</dbReference>
<protein>
    <submittedName>
        <fullName evidence="2">Glucosaminidase domain-containing protein</fullName>
    </submittedName>
</protein>
<evidence type="ECO:0000313" key="2">
    <source>
        <dbReference type="EMBL" id="MDP0588944.1"/>
    </source>
</evidence>
<sequence length="278" mass="31842">MNTKLDLVMLLMLVVLLVSSGWVDYNTEASETVSSDLVEKQSRVVLPFIERPDFKSMRDVRRKKKAFFNYMEPILLAENHRLQVLRNRILDKQNKRQLSTSDKKWLASQGKSYGVKGGDNIDAVFFELLLMRVDVIPVSLALAQSANESAWGTSRYAVDGNNFFGQWCFRNGCGLVPKQRPSGAEYEVRKFFDVTNSVRSYMHNLNTNDGYERLRELRLKQRKSGAPITGPILAEGLHAYSIRGQDYVDEMIDMISYNNLINYDIQDEKGDSSSFLQK</sequence>
<proteinExistence type="predicted"/>
<dbReference type="InterPro" id="IPR053195">
    <property type="entry name" value="Bax-like"/>
</dbReference>
<dbReference type="GO" id="GO:0004040">
    <property type="term" value="F:amidase activity"/>
    <property type="evidence" value="ECO:0007669"/>
    <property type="project" value="InterPro"/>
</dbReference>
<evidence type="ECO:0000259" key="1">
    <source>
        <dbReference type="Pfam" id="PF01832"/>
    </source>
</evidence>
<accession>A0AA90SSY4</accession>
<dbReference type="EMBL" id="JASXSV010000008">
    <property type="protein sequence ID" value="MDP0588944.1"/>
    <property type="molecule type" value="Genomic_DNA"/>
</dbReference>
<dbReference type="PANTHER" id="PTHR40572:SF1">
    <property type="entry name" value="PROTEIN BAX"/>
    <property type="match status" value="1"/>
</dbReference>
<reference evidence="2 3" key="1">
    <citation type="journal article" date="2023" name="bioRxiv">
        <title>An intranuclear bacterial parasite of deep-sea mussels expresses apoptosis inhibitors acquired from its host.</title>
        <authorList>
            <person name="Gonzalez Porras M.A."/>
            <person name="Assie A."/>
            <person name="Tietjen M."/>
            <person name="Violette M."/>
            <person name="Kleiner M."/>
            <person name="Gruber-Vodicka H."/>
            <person name="Dubilier N."/>
            <person name="Leisch N."/>
        </authorList>
    </citation>
    <scope>NUCLEOTIDE SEQUENCE [LARGE SCALE GENOMIC DNA]</scope>
    <source>
        <strain evidence="2">IAP13</strain>
    </source>
</reference>
<dbReference type="PANTHER" id="PTHR40572">
    <property type="entry name" value="PROTEIN BAX"/>
    <property type="match status" value="1"/>
</dbReference>
<dbReference type="InterPro" id="IPR002901">
    <property type="entry name" value="MGlyc_endo_b_GlcNAc-like_dom"/>
</dbReference>
<organism evidence="2 3">
    <name type="scientific">Candidatus Endonucleibacter bathymodioli</name>
    <dbReference type="NCBI Taxonomy" id="539814"/>
    <lineage>
        <taxon>Bacteria</taxon>
        <taxon>Pseudomonadati</taxon>
        <taxon>Pseudomonadota</taxon>
        <taxon>Gammaproteobacteria</taxon>
        <taxon>Oceanospirillales</taxon>
        <taxon>Endozoicomonadaceae</taxon>
        <taxon>Candidatus Endonucleibacter</taxon>
    </lineage>
</organism>